<dbReference type="EMBL" id="SNYV01000011">
    <property type="protein sequence ID" value="TDQ79538.1"/>
    <property type="molecule type" value="Genomic_DNA"/>
</dbReference>
<dbReference type="RefSeq" id="WP_133583320.1">
    <property type="nucleotide sequence ID" value="NZ_SNYV01000011.1"/>
</dbReference>
<dbReference type="OrthoDB" id="1049160at2"/>
<evidence type="ECO:0000313" key="2">
    <source>
        <dbReference type="Proteomes" id="UP000295292"/>
    </source>
</evidence>
<dbReference type="Proteomes" id="UP000295292">
    <property type="component" value="Unassembled WGS sequence"/>
</dbReference>
<reference evidence="1 2" key="1">
    <citation type="submission" date="2019-03" db="EMBL/GenBank/DDBJ databases">
        <title>Genomic Encyclopedia of Archaeal and Bacterial Type Strains, Phase II (KMG-II): from individual species to whole genera.</title>
        <authorList>
            <person name="Goeker M."/>
        </authorList>
    </citation>
    <scope>NUCLEOTIDE SEQUENCE [LARGE SCALE GENOMIC DNA]</scope>
    <source>
        <strain evidence="1 2">DSM 28353</strain>
    </source>
</reference>
<dbReference type="AlphaFoldDB" id="A0A4R6WL85"/>
<keyword evidence="2" id="KW-1185">Reference proteome</keyword>
<name>A0A4R6WL85_9SPHI</name>
<sequence>MRETITTNATVNTARKVTKVKLTKGKTLDVTFEEIVTIIEIVEGEEVSKTISGDYTRIGKNIVHEDMENALLLLRSHLSILCDQAEAQGKGYYDLEEDEEALSKYKVSSYSIGGHDIHEGVTLRGVRFGKSGAPLNLNSPFTKWEGGDNEEVYENSFELRGLINHCSEEALLYVEGKMAPTAQLDMFEQAESDEHDTEDGPF</sequence>
<proteinExistence type="predicted"/>
<comment type="caution">
    <text evidence="1">The sequence shown here is derived from an EMBL/GenBank/DDBJ whole genome shotgun (WGS) entry which is preliminary data.</text>
</comment>
<protein>
    <submittedName>
        <fullName evidence="1">Uncharacterized protein</fullName>
    </submittedName>
</protein>
<accession>A0A4R6WL85</accession>
<organism evidence="1 2">
    <name type="scientific">Sphingobacterium yanglingense</name>
    <dbReference type="NCBI Taxonomy" id="1437280"/>
    <lineage>
        <taxon>Bacteria</taxon>
        <taxon>Pseudomonadati</taxon>
        <taxon>Bacteroidota</taxon>
        <taxon>Sphingobacteriia</taxon>
        <taxon>Sphingobacteriales</taxon>
        <taxon>Sphingobacteriaceae</taxon>
        <taxon>Sphingobacterium</taxon>
    </lineage>
</organism>
<evidence type="ECO:0000313" key="1">
    <source>
        <dbReference type="EMBL" id="TDQ79538.1"/>
    </source>
</evidence>
<gene>
    <name evidence="1" type="ORF">CLV99_0980</name>
</gene>